<feature type="compositionally biased region" description="Polar residues" evidence="1">
    <location>
        <begin position="41"/>
        <end position="62"/>
    </location>
</feature>
<feature type="region of interest" description="Disordered" evidence="1">
    <location>
        <begin position="41"/>
        <end position="67"/>
    </location>
</feature>
<proteinExistence type="predicted"/>
<dbReference type="Proteomes" id="UP001324115">
    <property type="component" value="Unassembled WGS sequence"/>
</dbReference>
<accession>A0AAN7FL98</accession>
<name>A0AAN7FL98_QUERU</name>
<evidence type="ECO:0000256" key="1">
    <source>
        <dbReference type="SAM" id="MobiDB-lite"/>
    </source>
</evidence>
<feature type="signal peptide" evidence="2">
    <location>
        <begin position="1"/>
        <end position="29"/>
    </location>
</feature>
<evidence type="ECO:0000313" key="4">
    <source>
        <dbReference type="Proteomes" id="UP001324115"/>
    </source>
</evidence>
<organism evidence="3 4">
    <name type="scientific">Quercus rubra</name>
    <name type="common">Northern red oak</name>
    <name type="synonym">Quercus borealis</name>
    <dbReference type="NCBI Taxonomy" id="3512"/>
    <lineage>
        <taxon>Eukaryota</taxon>
        <taxon>Viridiplantae</taxon>
        <taxon>Streptophyta</taxon>
        <taxon>Embryophyta</taxon>
        <taxon>Tracheophyta</taxon>
        <taxon>Spermatophyta</taxon>
        <taxon>Magnoliopsida</taxon>
        <taxon>eudicotyledons</taxon>
        <taxon>Gunneridae</taxon>
        <taxon>Pentapetalae</taxon>
        <taxon>rosids</taxon>
        <taxon>fabids</taxon>
        <taxon>Fagales</taxon>
        <taxon>Fagaceae</taxon>
        <taxon>Quercus</taxon>
    </lineage>
</organism>
<keyword evidence="2" id="KW-0732">Signal</keyword>
<reference evidence="3 4" key="1">
    <citation type="journal article" date="2023" name="G3 (Bethesda)">
        <title>A haplotype-resolved chromosome-scale genome for Quercus rubra L. provides insights into the genetics of adaptive traits for red oak species.</title>
        <authorList>
            <person name="Kapoor B."/>
            <person name="Jenkins J."/>
            <person name="Schmutz J."/>
            <person name="Zhebentyayeva T."/>
            <person name="Kuelheim C."/>
            <person name="Coggeshall M."/>
            <person name="Heim C."/>
            <person name="Lasky J.R."/>
            <person name="Leites L."/>
            <person name="Islam-Faridi N."/>
            <person name="Romero-Severson J."/>
            <person name="DeLeo V.L."/>
            <person name="Lucas S.M."/>
            <person name="Lazic D."/>
            <person name="Gailing O."/>
            <person name="Carlson J."/>
            <person name="Staton M."/>
        </authorList>
    </citation>
    <scope>NUCLEOTIDE SEQUENCE [LARGE SCALE GENOMIC DNA]</scope>
    <source>
        <strain evidence="3">Pseudo-F2</strain>
    </source>
</reference>
<feature type="chain" id="PRO_5043046006" evidence="2">
    <location>
        <begin position="30"/>
        <end position="206"/>
    </location>
</feature>
<protein>
    <submittedName>
        <fullName evidence="3">Uncharacterized protein</fullName>
    </submittedName>
</protein>
<dbReference type="AlphaFoldDB" id="A0AAN7FL98"/>
<comment type="caution">
    <text evidence="3">The sequence shown here is derived from an EMBL/GenBank/DDBJ whole genome shotgun (WGS) entry which is preliminary data.</text>
</comment>
<evidence type="ECO:0000313" key="3">
    <source>
        <dbReference type="EMBL" id="KAK4596040.1"/>
    </source>
</evidence>
<feature type="region of interest" description="Disordered" evidence="1">
    <location>
        <begin position="82"/>
        <end position="101"/>
    </location>
</feature>
<sequence>MDQRESQLQSMSICHRLFLFIMKSLASHAHKTVYLGCTSDQDSTQVPTITNDADNGAGSNSDHPMAQETPCEAAIPGAKVELDEGNGSKNLDPFGPHDKELPPVQGNVDDIISSSHEVQDNKDSYMNSGKMTEEEAPLSTAAPGPKPLKKMVSIKDEVEEISMPKKKKKLNKTLSKSTSFETEEDGQKPLKSILKVGSKNEKSVES</sequence>
<dbReference type="EMBL" id="JAXUIC010000003">
    <property type="protein sequence ID" value="KAK4596040.1"/>
    <property type="molecule type" value="Genomic_DNA"/>
</dbReference>
<keyword evidence="4" id="KW-1185">Reference proteome</keyword>
<gene>
    <name evidence="3" type="ORF">RGQ29_014211</name>
</gene>
<feature type="region of interest" description="Disordered" evidence="1">
    <location>
        <begin position="117"/>
        <end position="206"/>
    </location>
</feature>
<evidence type="ECO:0000256" key="2">
    <source>
        <dbReference type="SAM" id="SignalP"/>
    </source>
</evidence>